<dbReference type="RefSeq" id="WP_077966820.1">
    <property type="nucleotide sequence ID" value="NZ_CP045178.1"/>
</dbReference>
<organism evidence="6 7">
    <name type="scientific">Streptomyces tsukubensis</name>
    <dbReference type="NCBI Taxonomy" id="83656"/>
    <lineage>
        <taxon>Bacteria</taxon>
        <taxon>Bacillati</taxon>
        <taxon>Actinomycetota</taxon>
        <taxon>Actinomycetes</taxon>
        <taxon>Kitasatosporales</taxon>
        <taxon>Streptomycetaceae</taxon>
        <taxon>Streptomyces</taxon>
    </lineage>
</organism>
<evidence type="ECO:0000256" key="1">
    <source>
        <dbReference type="ARBA" id="ARBA00009437"/>
    </source>
</evidence>
<dbReference type="Pfam" id="PF03466">
    <property type="entry name" value="LysR_substrate"/>
    <property type="match status" value="1"/>
</dbReference>
<evidence type="ECO:0000256" key="4">
    <source>
        <dbReference type="ARBA" id="ARBA00023163"/>
    </source>
</evidence>
<dbReference type="Gene3D" id="1.10.10.10">
    <property type="entry name" value="Winged helix-like DNA-binding domain superfamily/Winged helix DNA-binding domain"/>
    <property type="match status" value="1"/>
</dbReference>
<dbReference type="OrthoDB" id="3461141at2"/>
<comment type="similarity">
    <text evidence="1">Belongs to the LysR transcriptional regulatory family.</text>
</comment>
<evidence type="ECO:0000313" key="6">
    <source>
        <dbReference type="EMBL" id="OON81130.1"/>
    </source>
</evidence>
<dbReference type="InterPro" id="IPR036390">
    <property type="entry name" value="WH_DNA-bd_sf"/>
</dbReference>
<dbReference type="PANTHER" id="PTHR30346:SF28">
    <property type="entry name" value="HTH-TYPE TRANSCRIPTIONAL REGULATOR CYNR"/>
    <property type="match status" value="1"/>
</dbReference>
<keyword evidence="4" id="KW-0804">Transcription</keyword>
<keyword evidence="7" id="KW-1185">Reference proteome</keyword>
<dbReference type="AlphaFoldDB" id="A0A1V4ACH4"/>
<dbReference type="FunFam" id="1.10.10.10:FF:000001">
    <property type="entry name" value="LysR family transcriptional regulator"/>
    <property type="match status" value="1"/>
</dbReference>
<dbReference type="Pfam" id="PF00126">
    <property type="entry name" value="HTH_1"/>
    <property type="match status" value="1"/>
</dbReference>
<proteinExistence type="inferred from homology"/>
<feature type="domain" description="HTH lysR-type" evidence="5">
    <location>
        <begin position="1"/>
        <end position="58"/>
    </location>
</feature>
<dbReference type="PRINTS" id="PR00039">
    <property type="entry name" value="HTHLYSR"/>
</dbReference>
<dbReference type="PROSITE" id="PS50931">
    <property type="entry name" value="HTH_LYSR"/>
    <property type="match status" value="1"/>
</dbReference>
<keyword evidence="3" id="KW-0238">DNA-binding</keyword>
<dbReference type="EMBL" id="MVFC01000005">
    <property type="protein sequence ID" value="OON81130.1"/>
    <property type="molecule type" value="Genomic_DNA"/>
</dbReference>
<dbReference type="CDD" id="cd05466">
    <property type="entry name" value="PBP2_LTTR_substrate"/>
    <property type="match status" value="1"/>
</dbReference>
<keyword evidence="2" id="KW-0805">Transcription regulation</keyword>
<dbReference type="PANTHER" id="PTHR30346">
    <property type="entry name" value="TRANSCRIPTIONAL DUAL REGULATOR HCAR-RELATED"/>
    <property type="match status" value="1"/>
</dbReference>
<dbReference type="InterPro" id="IPR036388">
    <property type="entry name" value="WH-like_DNA-bd_sf"/>
</dbReference>
<evidence type="ECO:0000313" key="7">
    <source>
        <dbReference type="Proteomes" id="UP000190539"/>
    </source>
</evidence>
<reference evidence="6 7" key="1">
    <citation type="submission" date="2017-02" db="EMBL/GenBank/DDBJ databases">
        <title>Draft Genome Sequence of Streptomyces tsukubaensis F601, a Producer of the immunosuppressant tacrolimus FK506.</title>
        <authorList>
            <person name="Zong G."/>
            <person name="Zhong C."/>
            <person name="Fu J."/>
            <person name="Qin R."/>
            <person name="Cao G."/>
        </authorList>
    </citation>
    <scope>NUCLEOTIDE SEQUENCE [LARGE SCALE GENOMIC DNA]</scope>
    <source>
        <strain evidence="6 7">F601</strain>
    </source>
</reference>
<protein>
    <recommendedName>
        <fullName evidence="5">HTH lysR-type domain-containing protein</fullName>
    </recommendedName>
</protein>
<evidence type="ECO:0000256" key="2">
    <source>
        <dbReference type="ARBA" id="ARBA00023015"/>
    </source>
</evidence>
<comment type="caution">
    <text evidence="6">The sequence shown here is derived from an EMBL/GenBank/DDBJ whole genome shotgun (WGS) entry which is preliminary data.</text>
</comment>
<dbReference type="Proteomes" id="UP000190539">
    <property type="component" value="Unassembled WGS sequence"/>
</dbReference>
<dbReference type="GO" id="GO:0003677">
    <property type="term" value="F:DNA binding"/>
    <property type="evidence" value="ECO:0007669"/>
    <property type="project" value="UniProtKB-KW"/>
</dbReference>
<evidence type="ECO:0000256" key="3">
    <source>
        <dbReference type="ARBA" id="ARBA00023125"/>
    </source>
</evidence>
<dbReference type="GO" id="GO:0003700">
    <property type="term" value="F:DNA-binding transcription factor activity"/>
    <property type="evidence" value="ECO:0007669"/>
    <property type="project" value="InterPro"/>
</dbReference>
<accession>A0A1V4ACH4</accession>
<name>A0A1V4ACH4_9ACTN</name>
<dbReference type="Gene3D" id="3.40.190.290">
    <property type="match status" value="1"/>
</dbReference>
<gene>
    <name evidence="6" type="ORF">B1H18_10045</name>
</gene>
<dbReference type="InterPro" id="IPR005119">
    <property type="entry name" value="LysR_subst-bd"/>
</dbReference>
<dbReference type="SUPFAM" id="SSF53850">
    <property type="entry name" value="Periplasmic binding protein-like II"/>
    <property type="match status" value="1"/>
</dbReference>
<evidence type="ECO:0000259" key="5">
    <source>
        <dbReference type="PROSITE" id="PS50931"/>
    </source>
</evidence>
<sequence>MKLSQCVAFVAIADTGSFTNAARALGISQSAVSHAIAGLETELGVTLMVRDRSGIELTDAGRRALEPARGMALQEERVRRAVRAEPAEPEGTLRIGTSQSFAARLLPALMTELHTRYPMLEIVLHEGTDAQISQWLRGHSIDIGIVNLPKRGLATAPLLQDEMLAIVPYGHDGAGRPEVHIEELAREPFLMPVGGVEAMVRSAFRTEGLEPTVSHQVRDVNALLAMVAAGLGATVLPRLALPFALPEVRVLPLAPAIVRHLGIGTRLGSQESPVVAAFVDVARSLAARSDWRRIPLAV</sequence>
<dbReference type="GO" id="GO:0032993">
    <property type="term" value="C:protein-DNA complex"/>
    <property type="evidence" value="ECO:0007669"/>
    <property type="project" value="TreeGrafter"/>
</dbReference>
<dbReference type="SUPFAM" id="SSF46785">
    <property type="entry name" value="Winged helix' DNA-binding domain"/>
    <property type="match status" value="1"/>
</dbReference>
<dbReference type="STRING" id="83656.B1H18_10045"/>
<dbReference type="InterPro" id="IPR000847">
    <property type="entry name" value="LysR_HTH_N"/>
</dbReference>